<reference evidence="7 8" key="1">
    <citation type="submission" date="2016-10" db="EMBL/GenBank/DDBJ databases">
        <authorList>
            <person name="de Groot N.N."/>
        </authorList>
    </citation>
    <scope>NUCLEOTIDE SEQUENCE [LARGE SCALE GENOMIC DNA]</scope>
    <source>
        <strain evidence="7 8">TC2-24</strain>
    </source>
</reference>
<evidence type="ECO:0000256" key="5">
    <source>
        <dbReference type="SAM" id="Phobius"/>
    </source>
</evidence>
<feature type="transmembrane region" description="Helical" evidence="5">
    <location>
        <begin position="77"/>
        <end position="96"/>
    </location>
</feature>
<dbReference type="Proteomes" id="UP000199373">
    <property type="component" value="Unassembled WGS sequence"/>
</dbReference>
<comment type="subcellular location">
    <subcellularLocation>
        <location evidence="1">Membrane</location>
        <topology evidence="1">Multi-pass membrane protein</topology>
    </subcellularLocation>
</comment>
<evidence type="ECO:0000256" key="4">
    <source>
        <dbReference type="ARBA" id="ARBA00023136"/>
    </source>
</evidence>
<dbReference type="GO" id="GO:0000271">
    <property type="term" value="P:polysaccharide biosynthetic process"/>
    <property type="evidence" value="ECO:0007669"/>
    <property type="project" value="InterPro"/>
</dbReference>
<name>A0A1I0PKN0_9BACT</name>
<evidence type="ECO:0000259" key="6">
    <source>
        <dbReference type="Pfam" id="PF04138"/>
    </source>
</evidence>
<feature type="transmembrane region" description="Helical" evidence="5">
    <location>
        <begin position="102"/>
        <end position="120"/>
    </location>
</feature>
<feature type="domain" description="GtrA/DPMS transmembrane" evidence="6">
    <location>
        <begin position="19"/>
        <end position="127"/>
    </location>
</feature>
<dbReference type="AlphaFoldDB" id="A0A1I0PKN0"/>
<evidence type="ECO:0000256" key="1">
    <source>
        <dbReference type="ARBA" id="ARBA00004141"/>
    </source>
</evidence>
<dbReference type="EMBL" id="FOIQ01000004">
    <property type="protein sequence ID" value="SEW14853.1"/>
    <property type="molecule type" value="Genomic_DNA"/>
</dbReference>
<organism evidence="7 8">
    <name type="scientific">Prevotella aff. ruminicola Tc2-24</name>
    <dbReference type="NCBI Taxonomy" id="81582"/>
    <lineage>
        <taxon>Bacteria</taxon>
        <taxon>Pseudomonadati</taxon>
        <taxon>Bacteroidota</taxon>
        <taxon>Bacteroidia</taxon>
        <taxon>Bacteroidales</taxon>
        <taxon>Prevotellaceae</taxon>
        <taxon>Prevotella</taxon>
    </lineage>
</organism>
<dbReference type="Pfam" id="PF04138">
    <property type="entry name" value="GtrA_DPMS_TM"/>
    <property type="match status" value="1"/>
</dbReference>
<evidence type="ECO:0000256" key="3">
    <source>
        <dbReference type="ARBA" id="ARBA00022989"/>
    </source>
</evidence>
<proteinExistence type="predicted"/>
<evidence type="ECO:0000313" key="8">
    <source>
        <dbReference type="Proteomes" id="UP000199373"/>
    </source>
</evidence>
<feature type="transmembrane region" description="Helical" evidence="5">
    <location>
        <begin position="38"/>
        <end position="56"/>
    </location>
</feature>
<keyword evidence="8" id="KW-1185">Reference proteome</keyword>
<dbReference type="RefSeq" id="WP_091900922.1">
    <property type="nucleotide sequence ID" value="NZ_FOIQ01000004.1"/>
</dbReference>
<evidence type="ECO:0000256" key="2">
    <source>
        <dbReference type="ARBA" id="ARBA00022692"/>
    </source>
</evidence>
<evidence type="ECO:0000313" key="7">
    <source>
        <dbReference type="EMBL" id="SEW14853.1"/>
    </source>
</evidence>
<keyword evidence="4 5" id="KW-0472">Membrane</keyword>
<dbReference type="GO" id="GO:0016020">
    <property type="term" value="C:membrane"/>
    <property type="evidence" value="ECO:0007669"/>
    <property type="project" value="UniProtKB-SubCell"/>
</dbReference>
<sequence length="149" mass="17109">MPIRRELWTFCKAQLTAQLASAVDFCVSLFLAEVCGVWYLYSTFLGALSGGVVNCITNYRWVFHAEGLKKRNVAGKYFLVWTGSILLNTAGTYLLTELSGQHFVYAKLVVAVAVGFLWNYQLQRLFVYRDTHLIDRIKRRPYNKQDIQA</sequence>
<gene>
    <name evidence="7" type="ORF">SAMN04487850_1831</name>
</gene>
<protein>
    <submittedName>
        <fullName evidence="7">Putative flippase GtrA (Transmembrane translocase of bactoprenol-linked glucose)</fullName>
    </submittedName>
</protein>
<dbReference type="InterPro" id="IPR007267">
    <property type="entry name" value="GtrA_DPMS_TM"/>
</dbReference>
<keyword evidence="3 5" id="KW-1133">Transmembrane helix</keyword>
<keyword evidence="2 5" id="KW-0812">Transmembrane</keyword>
<accession>A0A1I0PKN0</accession>